<proteinExistence type="predicted"/>
<comment type="caution">
    <text evidence="2">The sequence shown here is derived from an EMBL/GenBank/DDBJ whole genome shotgun (WGS) entry which is preliminary data.</text>
</comment>
<feature type="transmembrane region" description="Helical" evidence="1">
    <location>
        <begin position="28"/>
        <end position="49"/>
    </location>
</feature>
<gene>
    <name evidence="2" type="ORF">SR41_12010</name>
</gene>
<dbReference type="PATRIC" id="fig|1549858.7.peg.1721"/>
<reference evidence="2 3" key="1">
    <citation type="submission" date="2015-01" db="EMBL/GenBank/DDBJ databases">
        <title>Genome of Sphingomonas taxi strain 30a.</title>
        <authorList>
            <person name="Eevers N."/>
            <person name="Van Hamme J."/>
            <person name="Bottos E."/>
            <person name="Weyens N."/>
            <person name="Vangronsveld J."/>
        </authorList>
    </citation>
    <scope>NUCLEOTIDE SEQUENCE [LARGE SCALE GENOMIC DNA]</scope>
    <source>
        <strain evidence="2 3">30a</strain>
    </source>
</reference>
<feature type="transmembrane region" description="Helical" evidence="1">
    <location>
        <begin position="138"/>
        <end position="158"/>
    </location>
</feature>
<protein>
    <submittedName>
        <fullName evidence="2">Uncharacterized protein</fullName>
    </submittedName>
</protein>
<feature type="transmembrane region" description="Helical" evidence="1">
    <location>
        <begin position="103"/>
        <end position="126"/>
    </location>
</feature>
<dbReference type="EMBL" id="JXTP01000057">
    <property type="protein sequence ID" value="KIU26929.1"/>
    <property type="molecule type" value="Genomic_DNA"/>
</dbReference>
<evidence type="ECO:0000313" key="3">
    <source>
        <dbReference type="Proteomes" id="UP000033203"/>
    </source>
</evidence>
<evidence type="ECO:0000256" key="1">
    <source>
        <dbReference type="SAM" id="Phobius"/>
    </source>
</evidence>
<organism evidence="2 3">
    <name type="scientific">Sphingomonas melonis</name>
    <dbReference type="NCBI Taxonomy" id="152682"/>
    <lineage>
        <taxon>Bacteria</taxon>
        <taxon>Pseudomonadati</taxon>
        <taxon>Pseudomonadota</taxon>
        <taxon>Alphaproteobacteria</taxon>
        <taxon>Sphingomonadales</taxon>
        <taxon>Sphingomonadaceae</taxon>
        <taxon>Sphingomonas</taxon>
    </lineage>
</organism>
<accession>A0A0D1KR14</accession>
<keyword evidence="1" id="KW-0812">Transmembrane</keyword>
<name>A0A0D1KR14_9SPHN</name>
<keyword evidence="1" id="KW-1133">Transmembrane helix</keyword>
<dbReference type="Proteomes" id="UP000033203">
    <property type="component" value="Unassembled WGS sequence"/>
</dbReference>
<keyword evidence="1" id="KW-0472">Membrane</keyword>
<sequence>MTYRDGYDIRKWQANEIKQRPRRYWVRWGMSAGLLFVLTIPVLAMVGAYDRGSTLPNVMPMSMLLFITSLQSPFTREAWLSPAGFATFDEFERTALSDAMRRAYLIDILAVSMLFVWLMLASRLGWPMPATTSQWGAIGYATVMTMLTLPILFAEFMVPMPDPEDESL</sequence>
<dbReference type="AlphaFoldDB" id="A0A0D1KR14"/>
<evidence type="ECO:0000313" key="2">
    <source>
        <dbReference type="EMBL" id="KIU26929.1"/>
    </source>
</evidence>